<dbReference type="Pfam" id="PF05916">
    <property type="entry name" value="Sld5"/>
    <property type="match status" value="1"/>
</dbReference>
<dbReference type="Proteomes" id="UP000681722">
    <property type="component" value="Unassembled WGS sequence"/>
</dbReference>
<protein>
    <recommendedName>
        <fullName evidence="6">DNA replication complex GINS protein PSF3</fullName>
    </recommendedName>
</protein>
<dbReference type="Proteomes" id="UP000677228">
    <property type="component" value="Unassembled WGS sequence"/>
</dbReference>
<keyword evidence="3 6" id="KW-0235">DNA replication</keyword>
<feature type="domain" description="DNA replication complex GINS protein PSF3 N-terminal" evidence="9">
    <location>
        <begin position="33"/>
        <end position="94"/>
    </location>
</feature>
<evidence type="ECO:0000259" key="9">
    <source>
        <dbReference type="Pfam" id="PF22466"/>
    </source>
</evidence>
<evidence type="ECO:0000256" key="3">
    <source>
        <dbReference type="ARBA" id="ARBA00022705"/>
    </source>
</evidence>
<gene>
    <name evidence="10" type="ORF">GPM918_LOCUS2314</name>
    <name evidence="11" type="ORF">OVA965_LOCUS3553</name>
    <name evidence="12" type="ORF">SRO942_LOCUS2314</name>
    <name evidence="13" type="ORF">TMI583_LOCUS3552</name>
</gene>
<feature type="compositionally biased region" description="Polar residues" evidence="7">
    <location>
        <begin position="233"/>
        <end position="249"/>
    </location>
</feature>
<feature type="region of interest" description="Disordered" evidence="7">
    <location>
        <begin position="1"/>
        <end position="24"/>
    </location>
</feature>
<dbReference type="EMBL" id="CAJOBA010000863">
    <property type="protein sequence ID" value="CAF3561529.1"/>
    <property type="molecule type" value="Genomic_DNA"/>
</dbReference>
<evidence type="ECO:0000313" key="10">
    <source>
        <dbReference type="EMBL" id="CAF0778219.1"/>
    </source>
</evidence>
<evidence type="ECO:0000313" key="14">
    <source>
        <dbReference type="Proteomes" id="UP000663829"/>
    </source>
</evidence>
<evidence type="ECO:0000313" key="12">
    <source>
        <dbReference type="EMBL" id="CAF3561082.1"/>
    </source>
</evidence>
<dbReference type="CDD" id="cd11713">
    <property type="entry name" value="GINS_A_psf3"/>
    <property type="match status" value="1"/>
</dbReference>
<dbReference type="CDD" id="cd21693">
    <property type="entry name" value="GINS_B_Psf3"/>
    <property type="match status" value="1"/>
</dbReference>
<evidence type="ECO:0000256" key="1">
    <source>
        <dbReference type="ARBA" id="ARBA00004123"/>
    </source>
</evidence>
<comment type="subcellular location">
    <subcellularLocation>
        <location evidence="1 6">Nucleus</location>
    </subcellularLocation>
</comment>
<evidence type="ECO:0000313" key="11">
    <source>
        <dbReference type="EMBL" id="CAF0779998.1"/>
    </source>
</evidence>
<dbReference type="InterPro" id="IPR038437">
    <property type="entry name" value="GINS_Psf3_sf"/>
</dbReference>
<name>A0A813RAF2_9BILA</name>
<feature type="compositionally biased region" description="Low complexity" evidence="7">
    <location>
        <begin position="7"/>
        <end position="24"/>
    </location>
</feature>
<comment type="similarity">
    <text evidence="2 6">Belongs to the GINS3/PSF3 family.</text>
</comment>
<evidence type="ECO:0000256" key="6">
    <source>
        <dbReference type="RuleBase" id="RU367161"/>
    </source>
</evidence>
<evidence type="ECO:0000259" key="8">
    <source>
        <dbReference type="Pfam" id="PF05916"/>
    </source>
</evidence>
<keyword evidence="4 6" id="KW-0539">Nucleus</keyword>
<sequence>MSNRTPLSASSNRLSASASSNTTSTSQQYEDYFSIDDILSTQERIKCQLLVDVPKLGYLEHSGSSSKSNDDQQESNVSAPISAQTKLEFPYWMVYSICNSKTNFSTFELPYIFQNIQRQIFHADSTIVDLHKLSPNFYRYGKHLLQLNFDQDEKKDVAMTMLSTFQQRFRTIMDYSFHLTSSSGEDIAKYTNDKFISKFDHFEKQLFAIGQMGFLDYDRLLKNETKKMVAPGTNRTTISDNMNDLTNLTTRKRKRNENEKE</sequence>
<dbReference type="OrthoDB" id="10251744at2759"/>
<dbReference type="InterPro" id="IPR055221">
    <property type="entry name" value="PSF3_N"/>
</dbReference>
<feature type="region of interest" description="Disordered" evidence="7">
    <location>
        <begin position="232"/>
        <end position="261"/>
    </location>
</feature>
<evidence type="ECO:0000256" key="2">
    <source>
        <dbReference type="ARBA" id="ARBA00006343"/>
    </source>
</evidence>
<reference evidence="10" key="1">
    <citation type="submission" date="2021-02" db="EMBL/GenBank/DDBJ databases">
        <authorList>
            <person name="Nowell W R."/>
        </authorList>
    </citation>
    <scope>NUCLEOTIDE SEQUENCE</scope>
</reference>
<feature type="domain" description="GINS subunit" evidence="8">
    <location>
        <begin position="120"/>
        <end position="218"/>
    </location>
</feature>
<evidence type="ECO:0000256" key="7">
    <source>
        <dbReference type="SAM" id="MobiDB-lite"/>
    </source>
</evidence>
<dbReference type="PANTHER" id="PTHR22768">
    <property type="entry name" value="DNA REPLICATION COMPLEX GINS PROTEIN PSF3"/>
    <property type="match status" value="1"/>
</dbReference>
<dbReference type="InterPro" id="IPR010492">
    <property type="entry name" value="GINS_Psf3"/>
</dbReference>
<dbReference type="GO" id="GO:1902975">
    <property type="term" value="P:mitotic DNA replication initiation"/>
    <property type="evidence" value="ECO:0007669"/>
    <property type="project" value="TreeGrafter"/>
</dbReference>
<dbReference type="InterPro" id="IPR021151">
    <property type="entry name" value="GINS_A"/>
</dbReference>
<dbReference type="Proteomes" id="UP000682733">
    <property type="component" value="Unassembled WGS sequence"/>
</dbReference>
<dbReference type="AlphaFoldDB" id="A0A813RAF2"/>
<dbReference type="Gene3D" id="1.20.58.2050">
    <property type="match status" value="1"/>
</dbReference>
<keyword evidence="14" id="KW-1185">Reference proteome</keyword>
<comment type="caution">
    <text evidence="10">The sequence shown here is derived from an EMBL/GenBank/DDBJ whole genome shotgun (WGS) entry which is preliminary data.</text>
</comment>
<dbReference type="SUPFAM" id="SSF160059">
    <property type="entry name" value="PriA/YqbF domain"/>
    <property type="match status" value="1"/>
</dbReference>
<dbReference type="PANTHER" id="PTHR22768:SF0">
    <property type="entry name" value="DNA REPLICATION COMPLEX GINS PROTEIN PSF3"/>
    <property type="match status" value="1"/>
</dbReference>
<dbReference type="EMBL" id="CAJNOQ010000253">
    <property type="protein sequence ID" value="CAF0778219.1"/>
    <property type="molecule type" value="Genomic_DNA"/>
</dbReference>
<dbReference type="InterPro" id="IPR036224">
    <property type="entry name" value="GINS_bundle-like_dom_sf"/>
</dbReference>
<comment type="subunit">
    <text evidence="6">Component of the GINS complex.</text>
</comment>
<dbReference type="SUPFAM" id="SSF158573">
    <property type="entry name" value="GINS helical bundle-like"/>
    <property type="match status" value="1"/>
</dbReference>
<evidence type="ECO:0000313" key="13">
    <source>
        <dbReference type="EMBL" id="CAF3561529.1"/>
    </source>
</evidence>
<dbReference type="EMBL" id="CAJOBC010000253">
    <property type="protein sequence ID" value="CAF3561082.1"/>
    <property type="molecule type" value="Genomic_DNA"/>
</dbReference>
<accession>A0A813RAF2</accession>
<dbReference type="EMBL" id="CAJNOK010000863">
    <property type="protein sequence ID" value="CAF0779998.1"/>
    <property type="molecule type" value="Genomic_DNA"/>
</dbReference>
<comment type="function">
    <text evidence="5">Required for correct functioning of the GINS complex, a complex that plays an essential role in the initiation of DNA replication, and progression of DNA replication forks. GINS complex is a core component of CDC45-MCM-GINS (CMG) helicase, the molecular machine that unwinds template DNA during replication, and around which the replisome is built.</text>
</comment>
<evidence type="ECO:0000256" key="5">
    <source>
        <dbReference type="ARBA" id="ARBA00045258"/>
    </source>
</evidence>
<comment type="function">
    <text evidence="6">The GINS complex plays an essential role in the initiation of DNA replication.</text>
</comment>
<proteinExistence type="inferred from homology"/>
<dbReference type="GO" id="GO:0000811">
    <property type="term" value="C:GINS complex"/>
    <property type="evidence" value="ECO:0007669"/>
    <property type="project" value="UniProtKB-UniRule"/>
</dbReference>
<dbReference type="Proteomes" id="UP000663829">
    <property type="component" value="Unassembled WGS sequence"/>
</dbReference>
<organism evidence="10 14">
    <name type="scientific">Didymodactylos carnosus</name>
    <dbReference type="NCBI Taxonomy" id="1234261"/>
    <lineage>
        <taxon>Eukaryota</taxon>
        <taxon>Metazoa</taxon>
        <taxon>Spiralia</taxon>
        <taxon>Gnathifera</taxon>
        <taxon>Rotifera</taxon>
        <taxon>Eurotatoria</taxon>
        <taxon>Bdelloidea</taxon>
        <taxon>Philodinida</taxon>
        <taxon>Philodinidae</taxon>
        <taxon>Didymodactylos</taxon>
    </lineage>
</organism>
<evidence type="ECO:0000256" key="4">
    <source>
        <dbReference type="ARBA" id="ARBA00023242"/>
    </source>
</evidence>
<dbReference type="Pfam" id="PF22466">
    <property type="entry name" value="PSF3_N"/>
    <property type="match status" value="1"/>
</dbReference>